<dbReference type="GO" id="GO:0004815">
    <property type="term" value="F:aspartate-tRNA ligase activity"/>
    <property type="evidence" value="ECO:0007669"/>
    <property type="project" value="UniProtKB-UniRule"/>
</dbReference>
<dbReference type="PRINTS" id="PR01042">
    <property type="entry name" value="TRNASYNTHASP"/>
</dbReference>
<keyword evidence="5 8" id="KW-0067">ATP-binding</keyword>
<dbReference type="Gene3D" id="2.40.50.140">
    <property type="entry name" value="Nucleic acid-binding proteins"/>
    <property type="match status" value="1"/>
</dbReference>
<evidence type="ECO:0000256" key="6">
    <source>
        <dbReference type="ARBA" id="ARBA00022917"/>
    </source>
</evidence>
<feature type="site" description="Important for tRNA non-discrimination" evidence="8">
    <location>
        <position position="81"/>
    </location>
</feature>
<feature type="domain" description="Aminoacyl-transfer RNA synthetases class-II family profile" evidence="9">
    <location>
        <begin position="140"/>
        <end position="555"/>
    </location>
</feature>
<feature type="binding site" evidence="8">
    <location>
        <position position="173"/>
    </location>
    <ligand>
        <name>L-aspartate</name>
        <dbReference type="ChEBI" id="CHEBI:29991"/>
    </ligand>
</feature>
<dbReference type="PANTHER" id="PTHR22594:SF5">
    <property type="entry name" value="ASPARTATE--TRNA LIGASE, MITOCHONDRIAL"/>
    <property type="match status" value="1"/>
</dbReference>
<evidence type="ECO:0000259" key="9">
    <source>
        <dbReference type="PROSITE" id="PS50862"/>
    </source>
</evidence>
<reference evidence="11" key="1">
    <citation type="submission" date="2016-10" db="EMBL/GenBank/DDBJ databases">
        <authorList>
            <person name="Varghese N."/>
            <person name="Submissions S."/>
        </authorList>
    </citation>
    <scope>NUCLEOTIDE SEQUENCE [LARGE SCALE GENOMIC DNA]</scope>
    <source>
        <strain evidence="11">CGMCC 1.6294</strain>
    </source>
</reference>
<feature type="binding site" evidence="8">
    <location>
        <begin position="219"/>
        <end position="221"/>
    </location>
    <ligand>
        <name>ATP</name>
        <dbReference type="ChEBI" id="CHEBI:30616"/>
    </ligand>
</feature>
<dbReference type="InterPro" id="IPR004364">
    <property type="entry name" value="Aa-tRNA-synt_II"/>
</dbReference>
<dbReference type="Proteomes" id="UP000199290">
    <property type="component" value="Unassembled WGS sequence"/>
</dbReference>
<comment type="subcellular location">
    <subcellularLocation>
        <location evidence="8">Cytoplasm</location>
    </subcellularLocation>
</comment>
<feature type="site" description="Important for tRNA non-discrimination" evidence="8">
    <location>
        <position position="30"/>
    </location>
</feature>
<evidence type="ECO:0000256" key="3">
    <source>
        <dbReference type="ARBA" id="ARBA00022598"/>
    </source>
</evidence>
<name>A0A1I6GEE3_9GAMM</name>
<comment type="function">
    <text evidence="8">Aspartyl-tRNA synthetase with relaxed tRNA specificity since it is able to aspartylate not only its cognate tRNA(Asp) but also tRNA(Asn). Reaction proceeds in two steps: L-aspartate is first activated by ATP to form Asp-AMP and then transferred to the acceptor end of tRNA(Asp/Asn).</text>
</comment>
<feature type="binding site" evidence="8">
    <location>
        <position position="482"/>
    </location>
    <ligand>
        <name>ATP</name>
        <dbReference type="ChEBI" id="CHEBI:30616"/>
    </ligand>
</feature>
<evidence type="ECO:0000256" key="1">
    <source>
        <dbReference type="ARBA" id="ARBA00006303"/>
    </source>
</evidence>
<dbReference type="GO" id="GO:0050560">
    <property type="term" value="F:aspartate-tRNA(Asn) ligase activity"/>
    <property type="evidence" value="ECO:0007669"/>
    <property type="project" value="UniProtKB-EC"/>
</dbReference>
<dbReference type="InterPro" id="IPR002312">
    <property type="entry name" value="Asp/Asn-tRNA-synth_IIb"/>
</dbReference>
<dbReference type="SUPFAM" id="SSF55261">
    <property type="entry name" value="GAD domain-like"/>
    <property type="match status" value="1"/>
</dbReference>
<evidence type="ECO:0000313" key="10">
    <source>
        <dbReference type="EMBL" id="SFR40556.1"/>
    </source>
</evidence>
<gene>
    <name evidence="8" type="primary">aspS</name>
    <name evidence="10" type="ORF">SAMN04488073_0597</name>
</gene>
<evidence type="ECO:0000256" key="2">
    <source>
        <dbReference type="ARBA" id="ARBA00022490"/>
    </source>
</evidence>
<keyword evidence="3 8" id="KW-0436">Ligase</keyword>
<keyword evidence="7 8" id="KW-0030">Aminoacyl-tRNA synthetase</keyword>
<proteinExistence type="inferred from homology"/>
<dbReference type="NCBIfam" id="TIGR00459">
    <property type="entry name" value="aspS_bact"/>
    <property type="match status" value="1"/>
</dbReference>
<comment type="similarity">
    <text evidence="1 8">Belongs to the class-II aminoacyl-tRNA synthetase family. Type 1 subfamily.</text>
</comment>
<dbReference type="OrthoDB" id="9802326at2"/>
<dbReference type="HAMAP" id="MF_00044">
    <property type="entry name" value="Asp_tRNA_synth_type1"/>
    <property type="match status" value="1"/>
</dbReference>
<dbReference type="InterPro" id="IPR004524">
    <property type="entry name" value="Asp-tRNA-ligase_1"/>
</dbReference>
<protein>
    <recommendedName>
        <fullName evidence="8">Aspartate--tRNA(Asp/Asn) ligase</fullName>
        <ecNumber evidence="8">6.1.1.23</ecNumber>
    </recommendedName>
    <alternativeName>
        <fullName evidence="8">Aspartyl-tRNA synthetase</fullName>
        <shortName evidence="8">AspRS</shortName>
    </alternativeName>
    <alternativeName>
        <fullName evidence="8">Non-discriminating aspartyl-tRNA synthetase</fullName>
        <shortName evidence="8">ND-AspRS</shortName>
    </alternativeName>
</protein>
<evidence type="ECO:0000256" key="5">
    <source>
        <dbReference type="ARBA" id="ARBA00022840"/>
    </source>
</evidence>
<dbReference type="InterPro" id="IPR012340">
    <property type="entry name" value="NA-bd_OB-fold"/>
</dbReference>
<evidence type="ECO:0000256" key="4">
    <source>
        <dbReference type="ARBA" id="ARBA00022741"/>
    </source>
</evidence>
<feature type="binding site" evidence="8">
    <location>
        <position position="228"/>
    </location>
    <ligand>
        <name>ATP</name>
        <dbReference type="ChEBI" id="CHEBI:30616"/>
    </ligand>
</feature>
<dbReference type="CDD" id="cd04317">
    <property type="entry name" value="EcAspRS_like_N"/>
    <property type="match status" value="1"/>
</dbReference>
<comment type="subunit">
    <text evidence="8">Homodimer.</text>
</comment>
<dbReference type="SUPFAM" id="SSF55681">
    <property type="entry name" value="Class II aaRS and biotin synthetases"/>
    <property type="match status" value="1"/>
</dbReference>
<dbReference type="AlphaFoldDB" id="A0A1I6GEE3"/>
<dbReference type="Pfam" id="PF00152">
    <property type="entry name" value="tRNA-synt_2"/>
    <property type="match status" value="1"/>
</dbReference>
<dbReference type="PANTHER" id="PTHR22594">
    <property type="entry name" value="ASPARTYL/LYSYL-TRNA SYNTHETASE"/>
    <property type="match status" value="1"/>
</dbReference>
<dbReference type="Gene3D" id="3.30.1360.30">
    <property type="entry name" value="GAD-like domain"/>
    <property type="match status" value="1"/>
</dbReference>
<feature type="binding site" evidence="8">
    <location>
        <position position="489"/>
    </location>
    <ligand>
        <name>L-aspartate</name>
        <dbReference type="ChEBI" id="CHEBI:29991"/>
    </ligand>
</feature>
<dbReference type="EC" id="6.1.1.23" evidence="8"/>
<feature type="binding site" evidence="8">
    <location>
        <position position="219"/>
    </location>
    <ligand>
        <name>L-aspartate</name>
        <dbReference type="ChEBI" id="CHEBI:29991"/>
    </ligand>
</feature>
<dbReference type="GO" id="GO:0003676">
    <property type="term" value="F:nucleic acid binding"/>
    <property type="evidence" value="ECO:0007669"/>
    <property type="project" value="InterPro"/>
</dbReference>
<dbReference type="InterPro" id="IPR029351">
    <property type="entry name" value="GAD_dom"/>
</dbReference>
<sequence length="599" mass="66966">MRSHYCGGINESHIDQEVTLCGWVHRRRDHGGVIFLDLRDRDGMSQVVVDPDTPESFALAEKVRSEFVIKVTGRVRRRPAGTENNNMPTGQVELLGKELAILNAAATPPFPLDEHVDVGEDVRLRYRFVDLRRPEMLNRLRFRSRVTSYIRNFLDSRGFMDVETPILTRATPEGARDYLVPSRTHEGSFFALPQSPQLFKQLLMVSGVDRYYQIAKCFRDEDLRADRQPEFTQVDIEASFIDEETLMNLNEDMVRSLFKDVLDVELPEFPRMPYAEAMRRYGSDKPDLRIPLELLDVGDLVENVDFKVFAGPARDPKGRVAALRVPKGSELTRKQIDDYTKFVGIYGAKGLAYIKVNELAKGVEGLQSPIVKFLGDDVAMAMMERVGAEDGDIVFFGADKATVVNEALGALRIKVGHDLDMLTSEWAPMWVVDFPMFEELPDGSLTAIHHPFTAPSCSPEELAADPANSLSRAYDMVLNGTELGGGSIRIHNEKMQEAVFRILGIGEEEARAKFGFLLDALKFGCPPHGGLAFGLDRLVMLMTGATSIRDVIAFPKTQSATCLMTQAPGEVDEKQLRELHIRLRRSAKAADGNKAEGTE</sequence>
<dbReference type="GO" id="GO:0005737">
    <property type="term" value="C:cytoplasm"/>
    <property type="evidence" value="ECO:0007669"/>
    <property type="project" value="UniProtKB-SubCell"/>
</dbReference>
<dbReference type="InterPro" id="IPR047090">
    <property type="entry name" value="AspRS_core"/>
</dbReference>
<keyword evidence="11" id="KW-1185">Reference proteome</keyword>
<dbReference type="InterPro" id="IPR045864">
    <property type="entry name" value="aa-tRNA-synth_II/BPL/LPL"/>
</dbReference>
<organism evidence="10 11">
    <name type="scientific">Marinobacter gudaonensis</name>
    <dbReference type="NCBI Taxonomy" id="375760"/>
    <lineage>
        <taxon>Bacteria</taxon>
        <taxon>Pseudomonadati</taxon>
        <taxon>Pseudomonadota</taxon>
        <taxon>Gammaproteobacteria</taxon>
        <taxon>Pseudomonadales</taxon>
        <taxon>Marinobacteraceae</taxon>
        <taxon>Marinobacter</taxon>
    </lineage>
</organism>
<dbReference type="Pfam" id="PF01336">
    <property type="entry name" value="tRNA_anti-codon"/>
    <property type="match status" value="1"/>
</dbReference>
<dbReference type="STRING" id="375760.SAMN04488073_0597"/>
<dbReference type="InterPro" id="IPR004365">
    <property type="entry name" value="NA-bd_OB_tRNA"/>
</dbReference>
<dbReference type="Pfam" id="PF02938">
    <property type="entry name" value="GAD"/>
    <property type="match status" value="1"/>
</dbReference>
<dbReference type="GO" id="GO:0005524">
    <property type="term" value="F:ATP binding"/>
    <property type="evidence" value="ECO:0007669"/>
    <property type="project" value="UniProtKB-UniRule"/>
</dbReference>
<dbReference type="SUPFAM" id="SSF50249">
    <property type="entry name" value="Nucleic acid-binding proteins"/>
    <property type="match status" value="1"/>
</dbReference>
<feature type="region of interest" description="Aspartate" evidence="8">
    <location>
        <begin position="197"/>
        <end position="200"/>
    </location>
</feature>
<evidence type="ECO:0000313" key="11">
    <source>
        <dbReference type="Proteomes" id="UP000199290"/>
    </source>
</evidence>
<feature type="binding site" evidence="8">
    <location>
        <position position="449"/>
    </location>
    <ligand>
        <name>L-aspartate</name>
        <dbReference type="ChEBI" id="CHEBI:29991"/>
    </ligand>
</feature>
<dbReference type="PROSITE" id="PS50862">
    <property type="entry name" value="AA_TRNA_LIGASE_II"/>
    <property type="match status" value="1"/>
</dbReference>
<comment type="catalytic activity">
    <reaction evidence="8">
        <text>tRNA(Asx) + L-aspartate + ATP = L-aspartyl-tRNA(Asx) + AMP + diphosphate</text>
        <dbReference type="Rhea" id="RHEA:18349"/>
        <dbReference type="Rhea" id="RHEA-COMP:9710"/>
        <dbReference type="Rhea" id="RHEA-COMP:9711"/>
        <dbReference type="ChEBI" id="CHEBI:29991"/>
        <dbReference type="ChEBI" id="CHEBI:30616"/>
        <dbReference type="ChEBI" id="CHEBI:33019"/>
        <dbReference type="ChEBI" id="CHEBI:78442"/>
        <dbReference type="ChEBI" id="CHEBI:78516"/>
        <dbReference type="ChEBI" id="CHEBI:456215"/>
        <dbReference type="EC" id="6.1.1.23"/>
    </reaction>
</comment>
<evidence type="ECO:0000256" key="8">
    <source>
        <dbReference type="HAMAP-Rule" id="MF_00044"/>
    </source>
</evidence>
<keyword evidence="2 8" id="KW-0963">Cytoplasm</keyword>
<dbReference type="InterPro" id="IPR006195">
    <property type="entry name" value="aa-tRNA-synth_II"/>
</dbReference>
<dbReference type="EMBL" id="FOYV01000001">
    <property type="protein sequence ID" value="SFR40556.1"/>
    <property type="molecule type" value="Genomic_DNA"/>
</dbReference>
<accession>A0A1I6GEE3</accession>
<dbReference type="InterPro" id="IPR047089">
    <property type="entry name" value="Asp-tRNA-ligase_1_N"/>
</dbReference>
<dbReference type="NCBIfam" id="NF001750">
    <property type="entry name" value="PRK00476.1"/>
    <property type="match status" value="1"/>
</dbReference>
<dbReference type="RefSeq" id="WP_091985824.1">
    <property type="nucleotide sequence ID" value="NZ_FOYV01000001.1"/>
</dbReference>
<evidence type="ECO:0000256" key="7">
    <source>
        <dbReference type="ARBA" id="ARBA00023146"/>
    </source>
</evidence>
<dbReference type="InterPro" id="IPR004115">
    <property type="entry name" value="GAD-like_sf"/>
</dbReference>
<feature type="binding site" evidence="8">
    <location>
        <begin position="534"/>
        <end position="537"/>
    </location>
    <ligand>
        <name>ATP</name>
        <dbReference type="ChEBI" id="CHEBI:30616"/>
    </ligand>
</feature>
<dbReference type="GO" id="GO:0006422">
    <property type="term" value="P:aspartyl-tRNA aminoacylation"/>
    <property type="evidence" value="ECO:0007669"/>
    <property type="project" value="UniProtKB-UniRule"/>
</dbReference>
<dbReference type="Gene3D" id="3.30.930.10">
    <property type="entry name" value="Bira Bifunctional Protein, Domain 2"/>
    <property type="match status" value="1"/>
</dbReference>
<keyword evidence="4 8" id="KW-0547">Nucleotide-binding</keyword>
<keyword evidence="6 8" id="KW-0648">Protein biosynthesis</keyword>
<dbReference type="CDD" id="cd00777">
    <property type="entry name" value="AspRS_core"/>
    <property type="match status" value="1"/>
</dbReference>